<keyword evidence="3" id="KW-1185">Reference proteome</keyword>
<dbReference type="AlphaFoldDB" id="A0A9X1WI63"/>
<gene>
    <name evidence="2" type="ORF">LNL84_09615</name>
</gene>
<comment type="caution">
    <text evidence="2">The sequence shown here is derived from an EMBL/GenBank/DDBJ whole genome shotgun (WGS) entry which is preliminary data.</text>
</comment>
<sequence length="272" mass="29648">MKHISSYYLCALICAISFTVIAAPAPEIDEDYGRTLPFFGDRVRDMGITLPKPIGISLFTHQQEDLMHLGDFKVDGESVNDLLPNGESQTTNMTSIVALRGDVWILPFWGVNAMIGKAVTSSNISLGLADFQNGNLSKLEVNGLATTSTITALGTSLAFGHRNMFATVDAQYIQTSVSGVGVSLDALVITPLLGLNIGETGWRVVIGGQYQDYQKKLRGDLGDIKFSATQTSSRWSTMVGMQKEFVDNWEASVMMQDGKTRQGVTFMLGKRF</sequence>
<accession>A0A9X1WI63</accession>
<evidence type="ECO:0000256" key="1">
    <source>
        <dbReference type="SAM" id="SignalP"/>
    </source>
</evidence>
<name>A0A9X1WI63_9VIBR</name>
<reference evidence="2" key="1">
    <citation type="submission" date="2021-11" db="EMBL/GenBank/DDBJ databases">
        <title>Vibrio ZSDE26 sp. nov. and Vibrio ZSDZ34 sp. nov., isolated from coastal seawater in Qingdao.</title>
        <authorList>
            <person name="Zhang P."/>
        </authorList>
    </citation>
    <scope>NUCLEOTIDE SEQUENCE</scope>
    <source>
        <strain evidence="2">ZSDZ34</strain>
    </source>
</reference>
<evidence type="ECO:0000313" key="3">
    <source>
        <dbReference type="Proteomes" id="UP001139488"/>
    </source>
</evidence>
<dbReference type="EMBL" id="JAJNNZ010000006">
    <property type="protein sequence ID" value="MCJ2377084.1"/>
    <property type="molecule type" value="Genomic_DNA"/>
</dbReference>
<keyword evidence="1" id="KW-0732">Signal</keyword>
<dbReference type="RefSeq" id="WP_244357020.1">
    <property type="nucleotide sequence ID" value="NZ_JAJNNZ010000006.1"/>
</dbReference>
<feature type="signal peptide" evidence="1">
    <location>
        <begin position="1"/>
        <end position="22"/>
    </location>
</feature>
<protein>
    <submittedName>
        <fullName evidence="2">Uncharacterized protein</fullName>
    </submittedName>
</protein>
<evidence type="ECO:0000313" key="2">
    <source>
        <dbReference type="EMBL" id="MCJ2377084.1"/>
    </source>
</evidence>
<dbReference type="Proteomes" id="UP001139488">
    <property type="component" value="Unassembled WGS sequence"/>
</dbReference>
<proteinExistence type="predicted"/>
<organism evidence="2 3">
    <name type="scientific">Vibrio gelatinilyticus</name>
    <dbReference type="NCBI Taxonomy" id="2893468"/>
    <lineage>
        <taxon>Bacteria</taxon>
        <taxon>Pseudomonadati</taxon>
        <taxon>Pseudomonadota</taxon>
        <taxon>Gammaproteobacteria</taxon>
        <taxon>Vibrionales</taxon>
        <taxon>Vibrionaceae</taxon>
        <taxon>Vibrio</taxon>
    </lineage>
</organism>
<feature type="chain" id="PRO_5040725427" evidence="1">
    <location>
        <begin position="23"/>
        <end position="272"/>
    </location>
</feature>